<organism evidence="4">
    <name type="scientific">hydrothermal vent metagenome</name>
    <dbReference type="NCBI Taxonomy" id="652676"/>
    <lineage>
        <taxon>unclassified sequences</taxon>
        <taxon>metagenomes</taxon>
        <taxon>ecological metagenomes</taxon>
    </lineage>
</organism>
<proteinExistence type="predicted"/>
<dbReference type="InterPro" id="IPR005835">
    <property type="entry name" value="NTP_transferase_dom"/>
</dbReference>
<dbReference type="SUPFAM" id="SSF53448">
    <property type="entry name" value="Nucleotide-diphospho-sugar transferases"/>
    <property type="match status" value="1"/>
</dbReference>
<accession>A0A3B0ZHN9</accession>
<dbReference type="NCBIfam" id="NF045761">
    <property type="entry name" value="NAMPUrTaseMurU"/>
    <property type="match status" value="1"/>
</dbReference>
<dbReference type="CDD" id="cd06422">
    <property type="entry name" value="NTP_transferase_like_1"/>
    <property type="match status" value="1"/>
</dbReference>
<dbReference type="Gene3D" id="3.90.550.10">
    <property type="entry name" value="Spore Coat Polysaccharide Biosynthesis Protein SpsA, Chain A"/>
    <property type="match status" value="1"/>
</dbReference>
<evidence type="ECO:0000256" key="1">
    <source>
        <dbReference type="ARBA" id="ARBA00022679"/>
    </source>
</evidence>
<protein>
    <submittedName>
        <fullName evidence="4">Glucose-1-phosphate thymidylyltransferase</fullName>
        <ecNumber evidence="4">2.7.7.24</ecNumber>
    </submittedName>
</protein>
<sequence length="222" mass="24021">MKAMILAAGRGERMRPLTDVTPKPLLKVGGDYLIAYQLRSLVAVGITEIVINHAWLGEQLEQALGDGRQYGAQIRYSAEGAMGLETAGGIKHALPLLGDMPFVVVNGDVWSDFSFASLPKVPAGLAHLVLVDNPLFHPEGDFSLQRGQVRCDGERKLTFSGIGVYRAELFESMSEGRSPLAPLLRSAMVTGVVSGEYYGGRWVDVGTPARLKALDHELLMSK</sequence>
<dbReference type="PANTHER" id="PTHR43584:SF8">
    <property type="entry name" value="N-ACETYLMURAMATE ALPHA-1-PHOSPHATE URIDYLYLTRANSFERASE"/>
    <property type="match status" value="1"/>
</dbReference>
<dbReference type="EC" id="2.7.7.24" evidence="4"/>
<evidence type="ECO:0000259" key="3">
    <source>
        <dbReference type="Pfam" id="PF00483"/>
    </source>
</evidence>
<dbReference type="GO" id="GO:0008879">
    <property type="term" value="F:glucose-1-phosphate thymidylyltransferase activity"/>
    <property type="evidence" value="ECO:0007669"/>
    <property type="project" value="UniProtKB-EC"/>
</dbReference>
<dbReference type="InterPro" id="IPR050065">
    <property type="entry name" value="GlmU-like"/>
</dbReference>
<keyword evidence="1 4" id="KW-0808">Transferase</keyword>
<dbReference type="EMBL" id="UOFQ01000054">
    <property type="protein sequence ID" value="VAW86837.1"/>
    <property type="molecule type" value="Genomic_DNA"/>
</dbReference>
<reference evidence="4" key="1">
    <citation type="submission" date="2018-06" db="EMBL/GenBank/DDBJ databases">
        <authorList>
            <person name="Zhirakovskaya E."/>
        </authorList>
    </citation>
    <scope>NUCLEOTIDE SEQUENCE</scope>
</reference>
<evidence type="ECO:0000256" key="2">
    <source>
        <dbReference type="ARBA" id="ARBA00022695"/>
    </source>
</evidence>
<keyword evidence="2 4" id="KW-0548">Nucleotidyltransferase</keyword>
<feature type="domain" description="Nucleotidyl transferase" evidence="3">
    <location>
        <begin position="2"/>
        <end position="117"/>
    </location>
</feature>
<dbReference type="PANTHER" id="PTHR43584">
    <property type="entry name" value="NUCLEOTIDYL TRANSFERASE"/>
    <property type="match status" value="1"/>
</dbReference>
<name>A0A3B0ZHN9_9ZZZZ</name>
<dbReference type="InterPro" id="IPR029044">
    <property type="entry name" value="Nucleotide-diphossugar_trans"/>
</dbReference>
<evidence type="ECO:0000313" key="4">
    <source>
        <dbReference type="EMBL" id="VAW86837.1"/>
    </source>
</evidence>
<gene>
    <name evidence="4" type="ORF">MNBD_GAMMA17-732</name>
</gene>
<dbReference type="InterPro" id="IPR054790">
    <property type="entry name" value="MurU"/>
</dbReference>
<dbReference type="Pfam" id="PF00483">
    <property type="entry name" value="NTP_transferase"/>
    <property type="match status" value="1"/>
</dbReference>
<dbReference type="AlphaFoldDB" id="A0A3B0ZHN9"/>